<organism evidence="8 9">
    <name type="scientific">Euhalothece natronophila Z-M001</name>
    <dbReference type="NCBI Taxonomy" id="522448"/>
    <lineage>
        <taxon>Bacteria</taxon>
        <taxon>Bacillati</taxon>
        <taxon>Cyanobacteriota</taxon>
        <taxon>Cyanophyceae</taxon>
        <taxon>Oscillatoriophycideae</taxon>
        <taxon>Chroococcales</taxon>
        <taxon>Halothecacae</taxon>
        <taxon>Halothece cluster</taxon>
        <taxon>Euhalothece</taxon>
    </lineage>
</organism>
<gene>
    <name evidence="7 8" type="primary">mltG</name>
    <name evidence="8" type="ORF">FRE64_09100</name>
</gene>
<evidence type="ECO:0000313" key="8">
    <source>
        <dbReference type="EMBL" id="QDZ40084.1"/>
    </source>
</evidence>
<keyword evidence="6 7" id="KW-0961">Cell wall biogenesis/degradation</keyword>
<evidence type="ECO:0000256" key="4">
    <source>
        <dbReference type="ARBA" id="ARBA00023136"/>
    </source>
</evidence>
<dbReference type="Gene3D" id="3.30.160.60">
    <property type="entry name" value="Classic Zinc Finger"/>
    <property type="match status" value="1"/>
</dbReference>
<protein>
    <recommendedName>
        <fullName evidence="7">Endolytic murein transglycosylase</fullName>
        <ecNumber evidence="7">4.2.2.29</ecNumber>
    </recommendedName>
    <alternativeName>
        <fullName evidence="7">Peptidoglycan lytic transglycosylase</fullName>
    </alternativeName>
    <alternativeName>
        <fullName evidence="7">Peptidoglycan polymerization terminase</fullName>
    </alternativeName>
</protein>
<dbReference type="KEGG" id="enn:FRE64_09100"/>
<reference evidence="8" key="1">
    <citation type="submission" date="2019-08" db="EMBL/GenBank/DDBJ databases">
        <title>Carotenoids and Carotenoid Binding Proteins in the Halophilic Cyanobacterium Euhalothece sp. ZM00.</title>
        <authorList>
            <person name="Cho S.M."/>
            <person name="Song J.Y."/>
            <person name="Park Y.-I."/>
        </authorList>
    </citation>
    <scope>NUCLEOTIDE SEQUENCE [LARGE SCALE GENOMIC DNA]</scope>
    <source>
        <strain evidence="8">Z-M001</strain>
    </source>
</reference>
<keyword evidence="2 7" id="KW-0812">Transmembrane</keyword>
<evidence type="ECO:0000256" key="5">
    <source>
        <dbReference type="ARBA" id="ARBA00023239"/>
    </source>
</evidence>
<sequence length="345" mass="39339">MAFNKLPKTIFYSLFSFWIILALGAAGSWYWWKNAIAPVSSSEEELITVEVSEGSSGQEIGNQLEEKDLINSTLAWRIWLFSLRLEDNTDDLRAGSYQLSPSDSLPEIGQQIREGKVLSTRFTIPEGWTQRQMAEHFEELGYFSAEEFLAAVENIDRDQFPWLPDDIPHLEGFLYPDTYQIPRDRATPDSIITLMLNRFAEVALPIYESQESPYSFLEWVTLASIVEKEAVVDEERSRIAGVFAKRLEEGMRLAADPTVEYGLNIEQTEEQTLTLEQVNTPSPYNTYLNSGLPPTPIASPGKPALEDSLNPPETDYLFFVARYDGTHIFSETFEEHEEAQRQIQN</sequence>
<evidence type="ECO:0000256" key="7">
    <source>
        <dbReference type="HAMAP-Rule" id="MF_02065"/>
    </source>
</evidence>
<evidence type="ECO:0000256" key="1">
    <source>
        <dbReference type="ARBA" id="ARBA00022475"/>
    </source>
</evidence>
<comment type="similarity">
    <text evidence="7">Belongs to the transglycosylase MltG family.</text>
</comment>
<dbReference type="GO" id="GO:0071555">
    <property type="term" value="P:cell wall organization"/>
    <property type="evidence" value="ECO:0007669"/>
    <property type="project" value="UniProtKB-KW"/>
</dbReference>
<dbReference type="Proteomes" id="UP000318453">
    <property type="component" value="Chromosome"/>
</dbReference>
<evidence type="ECO:0000256" key="2">
    <source>
        <dbReference type="ARBA" id="ARBA00022692"/>
    </source>
</evidence>
<evidence type="ECO:0000256" key="6">
    <source>
        <dbReference type="ARBA" id="ARBA00023316"/>
    </source>
</evidence>
<dbReference type="OrthoDB" id="9814591at2"/>
<keyword evidence="3 7" id="KW-1133">Transmembrane helix</keyword>
<comment type="subcellular location">
    <subcellularLocation>
        <location evidence="7">Cell membrane</location>
        <topology evidence="7">Single-pass membrane protein</topology>
    </subcellularLocation>
</comment>
<dbReference type="Pfam" id="PF02618">
    <property type="entry name" value="YceG"/>
    <property type="match status" value="1"/>
</dbReference>
<name>A0A5B8NM15_9CHRO</name>
<dbReference type="Gene3D" id="3.30.1490.480">
    <property type="entry name" value="Endolytic murein transglycosylase"/>
    <property type="match status" value="1"/>
</dbReference>
<dbReference type="GO" id="GO:0009252">
    <property type="term" value="P:peptidoglycan biosynthetic process"/>
    <property type="evidence" value="ECO:0007669"/>
    <property type="project" value="UniProtKB-UniRule"/>
</dbReference>
<dbReference type="NCBIfam" id="TIGR00247">
    <property type="entry name" value="endolytic transglycosylase MltG"/>
    <property type="match status" value="1"/>
</dbReference>
<dbReference type="RefSeq" id="WP_146295748.1">
    <property type="nucleotide sequence ID" value="NZ_CP042326.1"/>
</dbReference>
<feature type="site" description="Important for catalytic activity" evidence="7">
    <location>
        <position position="229"/>
    </location>
</feature>
<dbReference type="CDD" id="cd08010">
    <property type="entry name" value="MltG_like"/>
    <property type="match status" value="1"/>
</dbReference>
<comment type="function">
    <text evidence="7">Functions as a peptidoglycan terminase that cleaves nascent peptidoglycan strands endolytically to terminate their elongation.</text>
</comment>
<proteinExistence type="inferred from homology"/>
<dbReference type="HAMAP" id="MF_02065">
    <property type="entry name" value="MltG"/>
    <property type="match status" value="1"/>
</dbReference>
<dbReference type="InterPro" id="IPR003770">
    <property type="entry name" value="MLTG-like"/>
</dbReference>
<dbReference type="GO" id="GO:0005886">
    <property type="term" value="C:plasma membrane"/>
    <property type="evidence" value="ECO:0007669"/>
    <property type="project" value="UniProtKB-SubCell"/>
</dbReference>
<keyword evidence="5 7" id="KW-0456">Lyase</keyword>
<evidence type="ECO:0000256" key="3">
    <source>
        <dbReference type="ARBA" id="ARBA00022989"/>
    </source>
</evidence>
<dbReference type="GO" id="GO:0008932">
    <property type="term" value="F:lytic endotransglycosylase activity"/>
    <property type="evidence" value="ECO:0007669"/>
    <property type="project" value="UniProtKB-UniRule"/>
</dbReference>
<dbReference type="EC" id="4.2.2.29" evidence="7"/>
<comment type="catalytic activity">
    <reaction evidence="7">
        <text>a peptidoglycan chain = a peptidoglycan chain with N-acetyl-1,6-anhydromuramyl-[peptide] at the reducing end + a peptidoglycan chain with N-acetylglucosamine at the non-reducing end.</text>
        <dbReference type="EC" id="4.2.2.29"/>
    </reaction>
</comment>
<evidence type="ECO:0000313" key="9">
    <source>
        <dbReference type="Proteomes" id="UP000318453"/>
    </source>
</evidence>
<dbReference type="PANTHER" id="PTHR30518:SF2">
    <property type="entry name" value="ENDOLYTIC MUREIN TRANSGLYCOSYLASE"/>
    <property type="match status" value="1"/>
</dbReference>
<keyword evidence="1 7" id="KW-1003">Cell membrane</keyword>
<dbReference type="AlphaFoldDB" id="A0A5B8NM15"/>
<accession>A0A5B8NM15</accession>
<dbReference type="EMBL" id="CP042326">
    <property type="protein sequence ID" value="QDZ40084.1"/>
    <property type="molecule type" value="Genomic_DNA"/>
</dbReference>
<keyword evidence="9" id="KW-1185">Reference proteome</keyword>
<feature type="transmembrane region" description="Helical" evidence="7">
    <location>
        <begin position="12"/>
        <end position="32"/>
    </location>
</feature>
<keyword evidence="4 7" id="KW-0472">Membrane</keyword>
<dbReference type="PANTHER" id="PTHR30518">
    <property type="entry name" value="ENDOLYTIC MUREIN TRANSGLYCOSYLASE"/>
    <property type="match status" value="1"/>
</dbReference>